<feature type="compositionally biased region" description="Polar residues" evidence="13">
    <location>
        <begin position="559"/>
        <end position="568"/>
    </location>
</feature>
<dbReference type="GO" id="GO:0016740">
    <property type="term" value="F:transferase activity"/>
    <property type="evidence" value="ECO:0007669"/>
    <property type="project" value="UniProtKB-KW"/>
</dbReference>
<dbReference type="InterPro" id="IPR007265">
    <property type="entry name" value="COG_su3"/>
</dbReference>
<accession>A0AAN6RGQ3</accession>
<feature type="region of interest" description="N-terminal hotdog fold" evidence="12">
    <location>
        <begin position="1037"/>
        <end position="1182"/>
    </location>
</feature>
<feature type="region of interest" description="Disordered" evidence="13">
    <location>
        <begin position="1"/>
        <end position="44"/>
    </location>
</feature>
<dbReference type="SMART" id="SM00826">
    <property type="entry name" value="PKS_DH"/>
    <property type="match status" value="1"/>
</dbReference>
<dbReference type="PANTHER" id="PTHR13302">
    <property type="entry name" value="CONSERVED OLIGOMERIC GOLGI COMPLEX COMPONENT 3"/>
    <property type="match status" value="1"/>
</dbReference>
<keyword evidence="10" id="KW-0472">Membrane</keyword>
<evidence type="ECO:0000259" key="15">
    <source>
        <dbReference type="PROSITE" id="PS52019"/>
    </source>
</evidence>
<evidence type="ECO:0000256" key="1">
    <source>
        <dbReference type="ARBA" id="ARBA00004395"/>
    </source>
</evidence>
<feature type="region of interest" description="Disordered" evidence="13">
    <location>
        <begin position="70"/>
        <end position="92"/>
    </location>
</feature>
<feature type="active site" description="Proton donor; for dehydratase activity" evidence="12">
    <location>
        <position position="1282"/>
    </location>
</feature>
<reference evidence="16 17" key="1">
    <citation type="submission" date="2021-02" db="EMBL/GenBank/DDBJ databases">
        <title>Genome assembly of Pseudopithomyces chartarum.</title>
        <authorList>
            <person name="Jauregui R."/>
            <person name="Singh J."/>
            <person name="Voisey C."/>
        </authorList>
    </citation>
    <scope>NUCLEOTIDE SEQUENCE [LARGE SCALE GENOMIC DNA]</scope>
    <source>
        <strain evidence="16 17">AGR01</strain>
    </source>
</reference>
<keyword evidence="8" id="KW-0653">Protein transport</keyword>
<feature type="region of interest" description="C-terminal hotdog fold" evidence="12">
    <location>
        <begin position="1215"/>
        <end position="1371"/>
    </location>
</feature>
<comment type="similarity">
    <text evidence="2">Belongs to the COG3 family.</text>
</comment>
<dbReference type="InterPro" id="IPR020806">
    <property type="entry name" value="PKS_PP-bd"/>
</dbReference>
<dbReference type="Pfam" id="PF20671">
    <property type="entry name" value="COG3_C"/>
    <property type="match status" value="1"/>
</dbReference>
<evidence type="ECO:0000256" key="11">
    <source>
        <dbReference type="ARBA" id="ARBA00031339"/>
    </source>
</evidence>
<organism evidence="16 17">
    <name type="scientific">Pseudopithomyces chartarum</name>
    <dbReference type="NCBI Taxonomy" id="1892770"/>
    <lineage>
        <taxon>Eukaryota</taxon>
        <taxon>Fungi</taxon>
        <taxon>Dikarya</taxon>
        <taxon>Ascomycota</taxon>
        <taxon>Pezizomycotina</taxon>
        <taxon>Dothideomycetes</taxon>
        <taxon>Pleosporomycetidae</taxon>
        <taxon>Pleosporales</taxon>
        <taxon>Massarineae</taxon>
        <taxon>Didymosphaeriaceae</taxon>
        <taxon>Pseudopithomyces</taxon>
    </lineage>
</organism>
<keyword evidence="6" id="KW-0597">Phosphoprotein</keyword>
<evidence type="ECO:0000313" key="17">
    <source>
        <dbReference type="Proteomes" id="UP001280581"/>
    </source>
</evidence>
<dbReference type="InterPro" id="IPR001227">
    <property type="entry name" value="Ac_transferase_dom_sf"/>
</dbReference>
<dbReference type="Proteomes" id="UP001280581">
    <property type="component" value="Unassembled WGS sequence"/>
</dbReference>
<keyword evidence="5" id="KW-0596">Phosphopantetheine</keyword>
<gene>
    <name evidence="16" type="ORF">GRF29_103g1533260</name>
</gene>
<dbReference type="PROSITE" id="PS52019">
    <property type="entry name" value="PKS_MFAS_DH"/>
    <property type="match status" value="1"/>
</dbReference>
<feature type="compositionally biased region" description="Basic and acidic residues" evidence="13">
    <location>
        <begin position="545"/>
        <end position="557"/>
    </location>
</feature>
<dbReference type="GO" id="GO:0006891">
    <property type="term" value="P:intra-Golgi vesicle-mediated transport"/>
    <property type="evidence" value="ECO:0007669"/>
    <property type="project" value="TreeGrafter"/>
</dbReference>
<dbReference type="GO" id="GO:0044550">
    <property type="term" value="P:secondary metabolite biosynthetic process"/>
    <property type="evidence" value="ECO:0007669"/>
    <property type="project" value="UniProtKB-ARBA"/>
</dbReference>
<dbReference type="Pfam" id="PF21089">
    <property type="entry name" value="PKS_DH_N"/>
    <property type="match status" value="1"/>
</dbReference>
<evidence type="ECO:0000313" key="16">
    <source>
        <dbReference type="EMBL" id="KAK3207619.1"/>
    </source>
</evidence>
<evidence type="ECO:0000256" key="2">
    <source>
        <dbReference type="ARBA" id="ARBA00009936"/>
    </source>
</evidence>
<dbReference type="InterPro" id="IPR048320">
    <property type="entry name" value="COG3_N"/>
</dbReference>
<dbReference type="SUPFAM" id="SSF47336">
    <property type="entry name" value="ACP-like"/>
    <property type="match status" value="1"/>
</dbReference>
<dbReference type="GO" id="GO:0017119">
    <property type="term" value="C:Golgi transport complex"/>
    <property type="evidence" value="ECO:0007669"/>
    <property type="project" value="TreeGrafter"/>
</dbReference>
<dbReference type="PANTHER" id="PTHR13302:SF8">
    <property type="entry name" value="CONSERVED OLIGOMERIC GOLGI COMPLEX SUBUNIT 3"/>
    <property type="match status" value="1"/>
</dbReference>
<keyword evidence="4" id="KW-0813">Transport</keyword>
<dbReference type="GO" id="GO:0000139">
    <property type="term" value="C:Golgi membrane"/>
    <property type="evidence" value="ECO:0007669"/>
    <property type="project" value="UniProtKB-SubCell"/>
</dbReference>
<dbReference type="InterPro" id="IPR049900">
    <property type="entry name" value="PKS_mFAS_DH"/>
</dbReference>
<evidence type="ECO:0000256" key="9">
    <source>
        <dbReference type="ARBA" id="ARBA00023034"/>
    </source>
</evidence>
<protein>
    <recommendedName>
        <fullName evidence="3">Conserved oligomeric Golgi complex subunit 3</fullName>
    </recommendedName>
    <alternativeName>
        <fullName evidence="11">Component of oligomeric Golgi complex 3</fullName>
    </alternativeName>
</protein>
<dbReference type="SMART" id="SM00823">
    <property type="entry name" value="PKS_PP"/>
    <property type="match status" value="1"/>
</dbReference>
<keyword evidence="7" id="KW-0808">Transferase</keyword>
<dbReference type="GO" id="GO:0005801">
    <property type="term" value="C:cis-Golgi network"/>
    <property type="evidence" value="ECO:0007669"/>
    <property type="project" value="InterPro"/>
</dbReference>
<feature type="domain" description="Carrier" evidence="14">
    <location>
        <begin position="1479"/>
        <end position="1557"/>
    </location>
</feature>
<dbReference type="InterPro" id="IPR048685">
    <property type="entry name" value="COG3_C"/>
</dbReference>
<feature type="active site" description="Proton acceptor; for dehydratase activity" evidence="12">
    <location>
        <position position="1069"/>
    </location>
</feature>
<dbReference type="EMBL" id="WVTA01000009">
    <property type="protein sequence ID" value="KAK3207619.1"/>
    <property type="molecule type" value="Genomic_DNA"/>
</dbReference>
<comment type="caution">
    <text evidence="16">The sequence shown here is derived from an EMBL/GenBank/DDBJ whole genome shotgun (WGS) entry which is preliminary data.</text>
</comment>
<dbReference type="InterPro" id="IPR006162">
    <property type="entry name" value="Ppantetheine_attach_site"/>
</dbReference>
<keyword evidence="17" id="KW-1185">Reference proteome</keyword>
<evidence type="ECO:0000256" key="8">
    <source>
        <dbReference type="ARBA" id="ARBA00022927"/>
    </source>
</evidence>
<sequence length="1579" mass="176819">MQPRSTHPPRSAAASPSANPTLASRVPHSVRGRGECKGYSSEYSRPAKYRTAMYDDASWYSSFVPRAVKPVEKPKHRRRESRLEQPSAGPADVERVEAIVETPEDQPELVNGPPPATVARRAKSYSDFYDVVRAHLKKEKELERKREREALANDLDFVEWYDQIHDQLLDASHDEYKLYQEQLHLTRTHLDQIIADTTTALGTLSSLTASFKQVDAQTTAFQTQCEGLVEDQTRITTLADDMEQNLRYYLYLEPMTKRLNAPGAANIVRGNEFTDMLANLDSCLEYMQAHPNHRESQTYRSRYRLLLTRALTLIRVHFTNALREIAADVSKRIADRQLNDTTSSALLYAKFRVGAPELKAMGLEIQKRAVVPAGAEPGAEAEYQSLMNELYQSYSATRGRLILPMVTKKIGEIAQAPSSATDLVAFARSSISYIRRICSDESDLWREWFEGDRGMYDYLEAMCEPLYDHLRPRTIHETQILKLCELCTFIQTQYMEEEDEDDEPIEAPKLDFQTLVHPALQDAQNRLVFLSLAILRDDIERYKPQPEDLEYPKDKKQALSGSRSNQPVLSGKKAPKSELPPTPQMPKTPTVVEEDDPDASKWNFNTEAAFKDWYPTLRKAIWLLSKIYHLVHSSVFDDLAHRIVHSTTLSLRQASTLISKTASPTDAALFLISHLLLLKQQIVAFDIEFVTPETDLQYDFSSITNTFWELRSRGSLFNPRELVGLLIPKVVENMLDAKAEVDSVLRQAITDFTGQFVARITAPIRSSDGAVIKVAASEAAMRTARIRANVEHEVGFLRGKLGAYVADRRTREMLVQAVMEAVVGTYEEWFDGKFVVDGRAVGAGRSGKGKGPEDGVWDPEVFEECYALSTLCHELSVKNKKGEGSPEDSRIQNAVSVEIPVEIGPHAALVGPIRQILQARPALAGFPHFSVLRRREDAHETALKMAASLFEEGFAVELSRVNQTQSQAMHITLSNGVSGEETTSRSSNMLKNGLEVGHKARNSLITGLPSYPWNHSTRYWAEPRESQLYRMRKETRHDLLGAIVRFNNPLEPRWRNWMRVSELPWLRHHRVQGLTVYPAAGYLCMAIEAARQDCAPLISSTGGTIGGFEMREVVIGQALIIPDSTDEVETMLTLRPSQDRDPRETGTSVSHGWNEFSITSCGADGKWSEHCRGRIAVHWVNQNSSNSDEVSGERLAELERDKYSEIWRTAGQTCTERIEAATLYDRLTAIGLEYGPSFQNLTQVCHDGRESSALGTVTVPDVSSHMPMQYHSPFVVHPAFLDACFHTVIPLRLDEQGAVVPTLISSINISAGIPQIPGEQFEIAVNVDKASQRQTVVSLSGRRAQEKTIHPEPLIQIDGLTLTSLNGGRERNDFPIRKCLRPLLRPDPNFLTSELLSELCTHLRTSTPETERENLLLLEEMIYITADRTLADVSDISQLPLEMRIVLLSLHTHGDAVDVSGAGQQRIREMLPLAESMAEAEELVLSAVVTKLASLLMLPETEIMGDGQSMSSYGLDSLVAVEMRTWVASEIQVTVPIPGVSRNAERGGILSRTGEETQIQRNNTNTILKAPCPQCCLGT</sequence>
<evidence type="ECO:0000256" key="5">
    <source>
        <dbReference type="ARBA" id="ARBA00022450"/>
    </source>
</evidence>
<dbReference type="InterPro" id="IPR042104">
    <property type="entry name" value="PKS_dehydratase_sf"/>
</dbReference>
<evidence type="ECO:0000259" key="14">
    <source>
        <dbReference type="PROSITE" id="PS50075"/>
    </source>
</evidence>
<evidence type="ECO:0000256" key="12">
    <source>
        <dbReference type="PROSITE-ProRule" id="PRU01363"/>
    </source>
</evidence>
<dbReference type="GO" id="GO:0006914">
    <property type="term" value="P:autophagy"/>
    <property type="evidence" value="ECO:0007669"/>
    <property type="project" value="TreeGrafter"/>
</dbReference>
<evidence type="ECO:0000256" key="10">
    <source>
        <dbReference type="ARBA" id="ARBA00023136"/>
    </source>
</evidence>
<dbReference type="Pfam" id="PF00550">
    <property type="entry name" value="PP-binding"/>
    <property type="match status" value="1"/>
</dbReference>
<evidence type="ECO:0000256" key="4">
    <source>
        <dbReference type="ARBA" id="ARBA00022448"/>
    </source>
</evidence>
<comment type="subcellular location">
    <subcellularLocation>
        <location evidence="1">Golgi apparatus membrane</location>
        <topology evidence="1">Peripheral membrane protein</topology>
    </subcellularLocation>
</comment>
<dbReference type="GO" id="GO:0006886">
    <property type="term" value="P:intracellular protein transport"/>
    <property type="evidence" value="ECO:0007669"/>
    <property type="project" value="InterPro"/>
</dbReference>
<dbReference type="Pfam" id="PF04136">
    <property type="entry name" value="COG3_N"/>
    <property type="match status" value="1"/>
</dbReference>
<evidence type="ECO:0000256" key="3">
    <source>
        <dbReference type="ARBA" id="ARBA00020976"/>
    </source>
</evidence>
<evidence type="ECO:0000256" key="6">
    <source>
        <dbReference type="ARBA" id="ARBA00022553"/>
    </source>
</evidence>
<dbReference type="InterPro" id="IPR049552">
    <property type="entry name" value="PKS_DH_N"/>
</dbReference>
<dbReference type="PROSITE" id="PS00012">
    <property type="entry name" value="PHOSPHOPANTETHEINE"/>
    <property type="match status" value="1"/>
</dbReference>
<dbReference type="GO" id="GO:0007030">
    <property type="term" value="P:Golgi organization"/>
    <property type="evidence" value="ECO:0007669"/>
    <property type="project" value="TreeGrafter"/>
</dbReference>
<dbReference type="InterPro" id="IPR009081">
    <property type="entry name" value="PP-bd_ACP"/>
</dbReference>
<proteinExistence type="inferred from homology"/>
<feature type="compositionally biased region" description="Low complexity" evidence="13">
    <location>
        <begin position="1"/>
        <end position="24"/>
    </location>
</feature>
<dbReference type="GO" id="GO:0031177">
    <property type="term" value="F:phosphopantetheine binding"/>
    <property type="evidence" value="ECO:0007669"/>
    <property type="project" value="InterPro"/>
</dbReference>
<name>A0AAN6RGQ3_9PLEO</name>
<dbReference type="PROSITE" id="PS50075">
    <property type="entry name" value="CARRIER"/>
    <property type="match status" value="1"/>
</dbReference>
<keyword evidence="9" id="KW-0333">Golgi apparatus</keyword>
<feature type="region of interest" description="Disordered" evidence="13">
    <location>
        <begin position="545"/>
        <end position="598"/>
    </location>
</feature>
<dbReference type="InterPro" id="IPR036736">
    <property type="entry name" value="ACP-like_sf"/>
</dbReference>
<dbReference type="Gene3D" id="3.40.366.10">
    <property type="entry name" value="Malonyl-Coenzyme A Acyl Carrier Protein, domain 2"/>
    <property type="match status" value="1"/>
</dbReference>
<feature type="domain" description="PKS/mFAS DH" evidence="15">
    <location>
        <begin position="1037"/>
        <end position="1371"/>
    </location>
</feature>
<dbReference type="Pfam" id="PF14765">
    <property type="entry name" value="PS-DH"/>
    <property type="match status" value="1"/>
</dbReference>
<evidence type="ECO:0000256" key="7">
    <source>
        <dbReference type="ARBA" id="ARBA00022679"/>
    </source>
</evidence>
<dbReference type="InterPro" id="IPR020807">
    <property type="entry name" value="PKS_DH"/>
</dbReference>
<dbReference type="Gene3D" id="3.10.129.110">
    <property type="entry name" value="Polyketide synthase dehydratase"/>
    <property type="match status" value="1"/>
</dbReference>
<evidence type="ECO:0000256" key="13">
    <source>
        <dbReference type="SAM" id="MobiDB-lite"/>
    </source>
</evidence>
<dbReference type="InterPro" id="IPR049551">
    <property type="entry name" value="PKS_DH_C"/>
</dbReference>